<dbReference type="PROSITE" id="PS50262">
    <property type="entry name" value="G_PROTEIN_RECEP_F1_2"/>
    <property type="match status" value="1"/>
</dbReference>
<dbReference type="PANTHER" id="PTHR46641">
    <property type="entry name" value="FMRFAMIDE RECEPTOR-RELATED"/>
    <property type="match status" value="1"/>
</dbReference>
<comment type="subcellular location">
    <subcellularLocation>
        <location evidence="1">Membrane</location>
    </subcellularLocation>
</comment>
<dbReference type="InParanoid" id="K1S1T7"/>
<dbReference type="InterPro" id="IPR017452">
    <property type="entry name" value="GPCR_Rhodpsn_7TM"/>
</dbReference>
<protein>
    <recommendedName>
        <fullName evidence="5">G-protein coupled receptors family 1 profile domain-containing protein</fullName>
    </recommendedName>
</protein>
<dbReference type="HOGENOM" id="CLU_710280_0_0_1"/>
<evidence type="ECO:0000313" key="6">
    <source>
        <dbReference type="EMBL" id="EKC41256.1"/>
    </source>
</evidence>
<evidence type="ECO:0000256" key="2">
    <source>
        <dbReference type="ARBA" id="ARBA00022692"/>
    </source>
</evidence>
<keyword evidence="2" id="KW-0812">Transmembrane</keyword>
<accession>K1S1T7</accession>
<organism evidence="6">
    <name type="scientific">Magallana gigas</name>
    <name type="common">Pacific oyster</name>
    <name type="synonym">Crassostrea gigas</name>
    <dbReference type="NCBI Taxonomy" id="29159"/>
    <lineage>
        <taxon>Eukaryota</taxon>
        <taxon>Metazoa</taxon>
        <taxon>Spiralia</taxon>
        <taxon>Lophotrochozoa</taxon>
        <taxon>Mollusca</taxon>
        <taxon>Bivalvia</taxon>
        <taxon>Autobranchia</taxon>
        <taxon>Pteriomorphia</taxon>
        <taxon>Ostreida</taxon>
        <taxon>Ostreoidea</taxon>
        <taxon>Ostreidae</taxon>
        <taxon>Magallana</taxon>
    </lineage>
</organism>
<reference evidence="6" key="1">
    <citation type="journal article" date="2012" name="Nature">
        <title>The oyster genome reveals stress adaptation and complexity of shell formation.</title>
        <authorList>
            <person name="Zhang G."/>
            <person name="Fang X."/>
            <person name="Guo X."/>
            <person name="Li L."/>
            <person name="Luo R."/>
            <person name="Xu F."/>
            <person name="Yang P."/>
            <person name="Zhang L."/>
            <person name="Wang X."/>
            <person name="Qi H."/>
            <person name="Xiong Z."/>
            <person name="Que H."/>
            <person name="Xie Y."/>
            <person name="Holland P.W."/>
            <person name="Paps J."/>
            <person name="Zhu Y."/>
            <person name="Wu F."/>
            <person name="Chen Y."/>
            <person name="Wang J."/>
            <person name="Peng C."/>
            <person name="Meng J."/>
            <person name="Yang L."/>
            <person name="Liu J."/>
            <person name="Wen B."/>
            <person name="Zhang N."/>
            <person name="Huang Z."/>
            <person name="Zhu Q."/>
            <person name="Feng Y."/>
            <person name="Mount A."/>
            <person name="Hedgecock D."/>
            <person name="Xu Z."/>
            <person name="Liu Y."/>
            <person name="Domazet-Loso T."/>
            <person name="Du Y."/>
            <person name="Sun X."/>
            <person name="Zhang S."/>
            <person name="Liu B."/>
            <person name="Cheng P."/>
            <person name="Jiang X."/>
            <person name="Li J."/>
            <person name="Fan D."/>
            <person name="Wang W."/>
            <person name="Fu W."/>
            <person name="Wang T."/>
            <person name="Wang B."/>
            <person name="Zhang J."/>
            <person name="Peng Z."/>
            <person name="Li Y."/>
            <person name="Li N."/>
            <person name="Wang J."/>
            <person name="Chen M."/>
            <person name="He Y."/>
            <person name="Tan F."/>
            <person name="Song X."/>
            <person name="Zheng Q."/>
            <person name="Huang R."/>
            <person name="Yang H."/>
            <person name="Du X."/>
            <person name="Chen L."/>
            <person name="Yang M."/>
            <person name="Gaffney P.M."/>
            <person name="Wang S."/>
            <person name="Luo L."/>
            <person name="She Z."/>
            <person name="Ming Y."/>
            <person name="Huang W."/>
            <person name="Zhang S."/>
            <person name="Huang B."/>
            <person name="Zhang Y."/>
            <person name="Qu T."/>
            <person name="Ni P."/>
            <person name="Miao G."/>
            <person name="Wang J."/>
            <person name="Wang Q."/>
            <person name="Steinberg C.E."/>
            <person name="Wang H."/>
            <person name="Li N."/>
            <person name="Qian L."/>
            <person name="Zhang G."/>
            <person name="Li Y."/>
            <person name="Yang H."/>
            <person name="Liu X."/>
            <person name="Wang J."/>
            <person name="Yin Y."/>
            <person name="Wang J."/>
        </authorList>
    </citation>
    <scope>NUCLEOTIDE SEQUENCE [LARGE SCALE GENOMIC DNA]</scope>
    <source>
        <strain evidence="6">05x7-T-G4-1.051#20</strain>
    </source>
</reference>
<proteinExistence type="predicted"/>
<dbReference type="Gene3D" id="1.20.1070.10">
    <property type="entry name" value="Rhodopsin 7-helix transmembrane proteins"/>
    <property type="match status" value="1"/>
</dbReference>
<evidence type="ECO:0000256" key="4">
    <source>
        <dbReference type="ARBA" id="ARBA00023136"/>
    </source>
</evidence>
<keyword evidence="3" id="KW-1133">Transmembrane helix</keyword>
<feature type="domain" description="G-protein coupled receptors family 1 profile" evidence="5">
    <location>
        <begin position="74"/>
        <end position="343"/>
    </location>
</feature>
<dbReference type="InterPro" id="IPR052954">
    <property type="entry name" value="GPCR-Ligand_Int"/>
</dbReference>
<dbReference type="EMBL" id="JH818591">
    <property type="protein sequence ID" value="EKC41256.1"/>
    <property type="molecule type" value="Genomic_DNA"/>
</dbReference>
<dbReference type="GO" id="GO:0016020">
    <property type="term" value="C:membrane"/>
    <property type="evidence" value="ECO:0007669"/>
    <property type="project" value="UniProtKB-SubCell"/>
</dbReference>
<dbReference type="AlphaFoldDB" id="K1S1T7"/>
<keyword evidence="4" id="KW-0472">Membrane</keyword>
<dbReference type="SUPFAM" id="SSF81321">
    <property type="entry name" value="Family A G protein-coupled receptor-like"/>
    <property type="match status" value="1"/>
</dbReference>
<sequence length="389" mass="44056">MKGNGDFGSKGVRPPTPPLDGGRTFERQNVTNYTDFSQPLRPYHVFIHDMDSYDSKFLTYFVFQPIFTVIIVPMNILLVWAFIRGGFRSPTHVVLIAIAIFNNINLLSIAIPSFYFYVLDYGKDYVPFSWCLPFMLMMNRIPKICASQTLYLTVLLGLHRYLIVKFPLKVNTMLKNGQTIFLVFVLTGIAISCDLQYIVAISDIYPLRVESLITPGTNVTGCAWKTKPTIDVNAVITDIASTFLPIAVLIILTVMFIWINIKQIRSIRRSRLGNSDRDTRRMIVITTCILSSVILVSVPEVIIKQILFTHGRPCKTCIVSKTKFTLIMHCLTNLTFAANFIIYSCLSEKFRIQLRRILCIRIFATSGSHTNGTSNTSRVAKQTTCMSVI</sequence>
<name>K1S1T7_MAGGI</name>
<evidence type="ECO:0000256" key="3">
    <source>
        <dbReference type="ARBA" id="ARBA00022989"/>
    </source>
</evidence>
<evidence type="ECO:0000256" key="1">
    <source>
        <dbReference type="ARBA" id="ARBA00004370"/>
    </source>
</evidence>
<evidence type="ECO:0000259" key="5">
    <source>
        <dbReference type="PROSITE" id="PS50262"/>
    </source>
</evidence>
<dbReference type="PANTHER" id="PTHR46641:SF2">
    <property type="entry name" value="FMRFAMIDE RECEPTOR"/>
    <property type="match status" value="1"/>
</dbReference>
<gene>
    <name evidence="6" type="ORF">CGI_10008436</name>
</gene>